<dbReference type="Proteomes" id="UP000027178">
    <property type="component" value="Unassembled WGS sequence"/>
</dbReference>
<comment type="caution">
    <text evidence="2">The sequence shown here is derived from an EMBL/GenBank/DDBJ whole genome shotgun (WGS) entry which is preliminary data.</text>
</comment>
<feature type="region of interest" description="Disordered" evidence="1">
    <location>
        <begin position="81"/>
        <end position="102"/>
    </location>
</feature>
<gene>
    <name evidence="2" type="ORF">KCH_32160</name>
</gene>
<feature type="compositionally biased region" description="Low complexity" evidence="1">
    <location>
        <begin position="225"/>
        <end position="237"/>
    </location>
</feature>
<evidence type="ECO:0000313" key="3">
    <source>
        <dbReference type="Proteomes" id="UP000027178"/>
    </source>
</evidence>
<evidence type="ECO:0000256" key="1">
    <source>
        <dbReference type="SAM" id="MobiDB-lite"/>
    </source>
</evidence>
<evidence type="ECO:0000313" key="2">
    <source>
        <dbReference type="EMBL" id="KDN85117.1"/>
    </source>
</evidence>
<accession>A0A066YV69</accession>
<feature type="region of interest" description="Disordered" evidence="1">
    <location>
        <begin position="219"/>
        <end position="261"/>
    </location>
</feature>
<keyword evidence="3" id="KW-1185">Reference proteome</keyword>
<reference evidence="2 3" key="1">
    <citation type="submission" date="2014-05" db="EMBL/GenBank/DDBJ databases">
        <title>Draft Genome Sequence of Kitasatospora cheerisanensis KCTC 2395.</title>
        <authorList>
            <person name="Nam D.H."/>
        </authorList>
    </citation>
    <scope>NUCLEOTIDE SEQUENCE [LARGE SCALE GENOMIC DNA]</scope>
    <source>
        <strain evidence="2 3">KCTC 2395</strain>
    </source>
</reference>
<sequence>MIRRRRHGAPVRRGPPRCQGDSARSNAADRTRPSGSGAAATSSQRRPAAPSARCTACTARCRWPVSRKVCWTRRVWTRSAKSANAAGRGSSPTTAGSGRAGASGCGARFSGRGAAVADGASVGGAAGACCARFSGRVGAGDGASVGGGVGACSAASGCRGAGRAPSFCGGSAAGGASGAAGAASVAATAAASSWLRTPSLRMARLRWARAVPGAMPRWRARVRRSSPAASRASAWASRGERRRSSRSASARDRDGLPVVRSGSAVEGEVTAFLRCESIPEKGTCTDNPGHGEGLRVDTPQGVALAA</sequence>
<feature type="compositionally biased region" description="Basic residues" evidence="1">
    <location>
        <begin position="1"/>
        <end position="10"/>
    </location>
</feature>
<feature type="compositionally biased region" description="Low complexity" evidence="1">
    <location>
        <begin position="85"/>
        <end position="97"/>
    </location>
</feature>
<proteinExistence type="predicted"/>
<feature type="region of interest" description="Disordered" evidence="1">
    <location>
        <begin position="1"/>
        <end position="47"/>
    </location>
</feature>
<dbReference type="PATRIC" id="fig|1348663.4.peg.3089"/>
<dbReference type="AlphaFoldDB" id="A0A066YV69"/>
<dbReference type="HOGENOM" id="CLU_908457_0_0_11"/>
<protein>
    <submittedName>
        <fullName evidence="2">Uncharacterized protein</fullName>
    </submittedName>
</protein>
<organism evidence="2 3">
    <name type="scientific">Kitasatospora cheerisanensis KCTC 2395</name>
    <dbReference type="NCBI Taxonomy" id="1348663"/>
    <lineage>
        <taxon>Bacteria</taxon>
        <taxon>Bacillati</taxon>
        <taxon>Actinomycetota</taxon>
        <taxon>Actinomycetes</taxon>
        <taxon>Kitasatosporales</taxon>
        <taxon>Streptomycetaceae</taxon>
        <taxon>Kitasatospora</taxon>
    </lineage>
</organism>
<feature type="region of interest" description="Disordered" evidence="1">
    <location>
        <begin position="279"/>
        <end position="306"/>
    </location>
</feature>
<dbReference type="EMBL" id="JNBY01000087">
    <property type="protein sequence ID" value="KDN85117.1"/>
    <property type="molecule type" value="Genomic_DNA"/>
</dbReference>
<name>A0A066YV69_9ACTN</name>